<dbReference type="GeneID" id="8738762"/>
<dbReference type="InterPro" id="IPR050377">
    <property type="entry name" value="Radical_SAM_PqqE_MftC-like"/>
</dbReference>
<feature type="domain" description="Radical SAM core" evidence="5">
    <location>
        <begin position="26"/>
        <end position="259"/>
    </location>
</feature>
<dbReference type="PROSITE" id="PS51918">
    <property type="entry name" value="RADICAL_SAM"/>
    <property type="match status" value="1"/>
</dbReference>
<name>D2RFW3_ARCPA</name>
<evidence type="ECO:0000313" key="7">
    <source>
        <dbReference type="Proteomes" id="UP000001901"/>
    </source>
</evidence>
<dbReference type="PaxDb" id="572546-Arcpr_0116"/>
<reference evidence="6 7" key="1">
    <citation type="journal article" date="2010" name="Stand. Genomic Sci.">
        <title>Complete genome sequence of Archaeoglobus profundus type strain (AV18).</title>
        <authorList>
            <person name="von Jan M."/>
            <person name="Lapidus A."/>
            <person name="Del Rio T.G."/>
            <person name="Copeland A."/>
            <person name="Tice H."/>
            <person name="Cheng J.F."/>
            <person name="Lucas S."/>
            <person name="Chen F."/>
            <person name="Nolan M."/>
            <person name="Goodwin L."/>
            <person name="Han C."/>
            <person name="Pitluck S."/>
            <person name="Liolios K."/>
            <person name="Ivanova N."/>
            <person name="Mavromatis K."/>
            <person name="Ovchinnikova G."/>
            <person name="Chertkov O."/>
            <person name="Pati A."/>
            <person name="Chen A."/>
            <person name="Palaniappan K."/>
            <person name="Land M."/>
            <person name="Hauser L."/>
            <person name="Chang Y.J."/>
            <person name="Jeffries C.D."/>
            <person name="Saunders E."/>
            <person name="Brettin T."/>
            <person name="Detter J.C."/>
            <person name="Chain P."/>
            <person name="Eichinger K."/>
            <person name="Huber H."/>
            <person name="Spring S."/>
            <person name="Rohde M."/>
            <person name="Goker M."/>
            <person name="Wirth R."/>
            <person name="Woyke T."/>
            <person name="Bristow J."/>
            <person name="Eisen J.A."/>
            <person name="Markowitz V."/>
            <person name="Hugenholtz P."/>
            <person name="Kyrpides N.C."/>
            <person name="Klenk H.P."/>
        </authorList>
    </citation>
    <scope>NUCLEOTIDE SEQUENCE [LARGE SCALE GENOMIC DNA]</scope>
    <source>
        <strain evidence="7">DSM 5631 / JCM 9629 / NBRC 100127 / Av18</strain>
    </source>
</reference>
<dbReference type="InterPro" id="IPR007197">
    <property type="entry name" value="rSAM"/>
</dbReference>
<dbReference type="SUPFAM" id="SSF102114">
    <property type="entry name" value="Radical SAM enzymes"/>
    <property type="match status" value="1"/>
</dbReference>
<dbReference type="SFLD" id="SFLDG01067">
    <property type="entry name" value="SPASM/twitch_domain_containing"/>
    <property type="match status" value="1"/>
</dbReference>
<dbReference type="AlphaFoldDB" id="D2RFW3"/>
<keyword evidence="4" id="KW-0411">Iron-sulfur</keyword>
<gene>
    <name evidence="6" type="ordered locus">Arcpr_0116</name>
</gene>
<evidence type="ECO:0000256" key="2">
    <source>
        <dbReference type="ARBA" id="ARBA00022723"/>
    </source>
</evidence>
<dbReference type="SFLD" id="SFLDS00029">
    <property type="entry name" value="Radical_SAM"/>
    <property type="match status" value="1"/>
</dbReference>
<keyword evidence="3" id="KW-0408">Iron</keyword>
<organism evidence="6 7">
    <name type="scientific">Archaeoglobus profundus (strain DSM 5631 / JCM 9629 / NBRC 100127 / Av18)</name>
    <dbReference type="NCBI Taxonomy" id="572546"/>
    <lineage>
        <taxon>Archaea</taxon>
        <taxon>Methanobacteriati</taxon>
        <taxon>Methanobacteriota</taxon>
        <taxon>Archaeoglobi</taxon>
        <taxon>Archaeoglobales</taxon>
        <taxon>Archaeoglobaceae</taxon>
        <taxon>Archaeoglobus</taxon>
    </lineage>
</organism>
<dbReference type="InterPro" id="IPR058240">
    <property type="entry name" value="rSAM_sf"/>
</dbReference>
<dbReference type="HOGENOM" id="CLU_680777_0_0_2"/>
<dbReference type="Gene3D" id="3.20.20.70">
    <property type="entry name" value="Aldolase class I"/>
    <property type="match status" value="1"/>
</dbReference>
<keyword evidence="1" id="KW-0949">S-adenosyl-L-methionine</keyword>
<dbReference type="GO" id="GO:0046872">
    <property type="term" value="F:metal ion binding"/>
    <property type="evidence" value="ECO:0007669"/>
    <property type="project" value="UniProtKB-KW"/>
</dbReference>
<evidence type="ECO:0000256" key="4">
    <source>
        <dbReference type="ARBA" id="ARBA00023014"/>
    </source>
</evidence>
<dbReference type="KEGG" id="apo:Arcpr_0116"/>
<dbReference type="STRING" id="572546.Arcpr_0116"/>
<dbReference type="Proteomes" id="UP000001901">
    <property type="component" value="Chromosome"/>
</dbReference>
<dbReference type="GO" id="GO:0051536">
    <property type="term" value="F:iron-sulfur cluster binding"/>
    <property type="evidence" value="ECO:0007669"/>
    <property type="project" value="UniProtKB-KW"/>
</dbReference>
<proteinExistence type="predicted"/>
<dbReference type="RefSeq" id="WP_012939524.1">
    <property type="nucleotide sequence ID" value="NC_013741.1"/>
</dbReference>
<dbReference type="PANTHER" id="PTHR11228:SF7">
    <property type="entry name" value="PQQA PEPTIDE CYCLASE"/>
    <property type="match status" value="1"/>
</dbReference>
<dbReference type="eggNOG" id="arCOG00938">
    <property type="taxonomic scope" value="Archaea"/>
</dbReference>
<keyword evidence="2" id="KW-0479">Metal-binding</keyword>
<evidence type="ECO:0000313" key="6">
    <source>
        <dbReference type="EMBL" id="ADB57188.1"/>
    </source>
</evidence>
<dbReference type="InterPro" id="IPR013785">
    <property type="entry name" value="Aldolase_TIM"/>
</dbReference>
<keyword evidence="7" id="KW-1185">Reference proteome</keyword>
<evidence type="ECO:0000256" key="1">
    <source>
        <dbReference type="ARBA" id="ARBA00022691"/>
    </source>
</evidence>
<dbReference type="GO" id="GO:0003824">
    <property type="term" value="F:catalytic activity"/>
    <property type="evidence" value="ECO:0007669"/>
    <property type="project" value="InterPro"/>
</dbReference>
<dbReference type="EMBL" id="CP001857">
    <property type="protein sequence ID" value="ADB57188.1"/>
    <property type="molecule type" value="Genomic_DNA"/>
</dbReference>
<accession>D2RFW3</accession>
<evidence type="ECO:0000256" key="3">
    <source>
        <dbReference type="ARBA" id="ARBA00023004"/>
    </source>
</evidence>
<dbReference type="CDD" id="cd01335">
    <property type="entry name" value="Radical_SAM"/>
    <property type="match status" value="1"/>
</dbReference>
<dbReference type="PANTHER" id="PTHR11228">
    <property type="entry name" value="RADICAL SAM DOMAIN PROTEIN"/>
    <property type="match status" value="1"/>
</dbReference>
<evidence type="ECO:0000259" key="5">
    <source>
        <dbReference type="PROSITE" id="PS51918"/>
    </source>
</evidence>
<sequence>MKGMFSELFREYNNNNTNWLNTVENEQIKTARVVNLSLTQKCNWRCIFCYKCCPKPLEFDPDELFMILRALEKEKMFFGLTGGEPTIYRYWRNILRLFTGYPRLNIITNASGIRLKSDDDAHLLLTSVKSYKVSIHGVGRGAVEVTRSRAQKGLQFLEKMFDTLNRLEESLERKTNHLSYDFVVNVAVLKENVDEIPLLIDRLATLQDEYGYLTRIDVFRPTLVGNMKKHKSSILDLTKFAELCKELKETYSELPLTFDANIAHTPALYCWEIEPDGYVYSDMHFARVGSWRKHRLAEIIQFAYRYGPQLIRQYKGKEFVEFPDFEPIYEKDVIYQFKPKSNELHFFSAEDALLIYYLRNNKTYVFKGLLSYLIHTFTSCPLSQAIKLIKPIKFEDVKPILEFLEREGVIEKTESRFLKDFKIVNESINVKLGEREVC</sequence>
<dbReference type="Pfam" id="PF04055">
    <property type="entry name" value="Radical_SAM"/>
    <property type="match status" value="1"/>
</dbReference>
<protein>
    <submittedName>
        <fullName evidence="6">Radical SAM domain protein</fullName>
    </submittedName>
</protein>